<evidence type="ECO:0000256" key="7">
    <source>
        <dbReference type="ARBA" id="ARBA00023136"/>
    </source>
</evidence>
<keyword evidence="7 10" id="KW-0472">Membrane</keyword>
<comment type="caution">
    <text evidence="13">The sequence shown here is derived from an EMBL/GenBank/DDBJ whole genome shotgun (WGS) entry which is preliminary data.</text>
</comment>
<dbReference type="Pfam" id="PF01514">
    <property type="entry name" value="YscJ_FliF"/>
    <property type="match status" value="1"/>
</dbReference>
<keyword evidence="8" id="KW-0975">Bacterial flagellum</keyword>
<comment type="subcellular location">
    <subcellularLocation>
        <location evidence="1">Bacterial flagellum basal body</location>
    </subcellularLocation>
    <subcellularLocation>
        <location evidence="2">Cell membrane</location>
        <topology evidence="2">Multi-pass membrane protein</topology>
    </subcellularLocation>
</comment>
<name>A0A0W8E4M9_9ZZZZ</name>
<dbReference type="PANTHER" id="PTHR30046">
    <property type="entry name" value="FLAGELLAR M-RING PROTEIN"/>
    <property type="match status" value="1"/>
</dbReference>
<dbReference type="Gene3D" id="3.30.300.30">
    <property type="match status" value="1"/>
</dbReference>
<reference evidence="13" key="1">
    <citation type="journal article" date="2015" name="Proc. Natl. Acad. Sci. U.S.A.">
        <title>Networks of energetic and metabolic interactions define dynamics in microbial communities.</title>
        <authorList>
            <person name="Embree M."/>
            <person name="Liu J.K."/>
            <person name="Al-Bassam M.M."/>
            <person name="Zengler K."/>
        </authorList>
    </citation>
    <scope>NUCLEOTIDE SEQUENCE</scope>
</reference>
<dbReference type="GO" id="GO:0003774">
    <property type="term" value="F:cytoskeletal motor activity"/>
    <property type="evidence" value="ECO:0007669"/>
    <property type="project" value="InterPro"/>
</dbReference>
<evidence type="ECO:0000259" key="12">
    <source>
        <dbReference type="Pfam" id="PF08345"/>
    </source>
</evidence>
<comment type="similarity">
    <text evidence="3">Belongs to the FliF family.</text>
</comment>
<dbReference type="GO" id="GO:0009431">
    <property type="term" value="C:bacterial-type flagellum basal body, MS ring"/>
    <property type="evidence" value="ECO:0007669"/>
    <property type="project" value="InterPro"/>
</dbReference>
<dbReference type="GO" id="GO:0005886">
    <property type="term" value="C:plasma membrane"/>
    <property type="evidence" value="ECO:0007669"/>
    <property type="project" value="UniProtKB-SubCell"/>
</dbReference>
<evidence type="ECO:0000256" key="2">
    <source>
        <dbReference type="ARBA" id="ARBA00004651"/>
    </source>
</evidence>
<dbReference type="PIRSF" id="PIRSF004862">
    <property type="entry name" value="FliF"/>
    <property type="match status" value="1"/>
</dbReference>
<keyword evidence="13" id="KW-0966">Cell projection</keyword>
<feature type="compositionally biased region" description="Polar residues" evidence="9">
    <location>
        <begin position="304"/>
        <end position="330"/>
    </location>
</feature>
<dbReference type="GO" id="GO:0071973">
    <property type="term" value="P:bacterial-type flagellum-dependent cell motility"/>
    <property type="evidence" value="ECO:0007669"/>
    <property type="project" value="InterPro"/>
</dbReference>
<organism evidence="13">
    <name type="scientific">hydrocarbon metagenome</name>
    <dbReference type="NCBI Taxonomy" id="938273"/>
    <lineage>
        <taxon>unclassified sequences</taxon>
        <taxon>metagenomes</taxon>
        <taxon>ecological metagenomes</taxon>
    </lineage>
</organism>
<evidence type="ECO:0000256" key="9">
    <source>
        <dbReference type="SAM" id="MobiDB-lite"/>
    </source>
</evidence>
<dbReference type="InterPro" id="IPR045851">
    <property type="entry name" value="AMP-bd_C_sf"/>
</dbReference>
<evidence type="ECO:0000256" key="3">
    <source>
        <dbReference type="ARBA" id="ARBA00007971"/>
    </source>
</evidence>
<sequence>MESFVNMLKQSAEQVREGWLKLSLNQKVIAAGATLFILSTLVFFIKQSGESQFEVLYTDLSQKDAAAIVEKLGEEKIQYRLADNGSTIMVPTEVKYTTRLKLASEDLPQGEVGFELFQESNFGETQTDKKVKYREALQGELARTIQRLDNVQAAKVNIAIPEQSLFTDNEDLTKASVVVNTINGTALGSKEVRSIINLVANSVEGLEPENVVIVDQYGTLLSDGVVLSGEANSTELLKMQMELQRAYETAKQNAIQTMLDKTLGKDNSVVRVNAELNFNSVQQTSENYSHDPDGPFVRSEQVIKESSTNSSQTGGVPGTDTNIPQYQEVDTGSGSSSSDKSDKTSNYEINKTETLTQYALGDVKYDYLTASVFVDNEGASKANLGETNEERAQKIRNIVAAACGLRENRSDENVRLDENISVEFIDFYTEPEPEPITMGWLEKLMASPLLPYLFGGLALLIFTAITLAARKGKGDLVPDTMGRNGFDATVGEEISMQDLVEKVLTPEEKERQKIKDEIDSLIDKSPEAAAQVVKAWLLDDQR</sequence>
<evidence type="ECO:0000256" key="8">
    <source>
        <dbReference type="ARBA" id="ARBA00023143"/>
    </source>
</evidence>
<evidence type="ECO:0000256" key="4">
    <source>
        <dbReference type="ARBA" id="ARBA00022475"/>
    </source>
</evidence>
<evidence type="ECO:0000256" key="6">
    <source>
        <dbReference type="ARBA" id="ARBA00022989"/>
    </source>
</evidence>
<protein>
    <submittedName>
        <fullName evidence="13">Flagellar m-ring protein flif</fullName>
    </submittedName>
</protein>
<dbReference type="PANTHER" id="PTHR30046:SF0">
    <property type="entry name" value="FLAGELLAR M-RING PROTEIN"/>
    <property type="match status" value="1"/>
</dbReference>
<dbReference type="InterPro" id="IPR013556">
    <property type="entry name" value="Flag_M-ring_C"/>
</dbReference>
<keyword evidence="6 10" id="KW-1133">Transmembrane helix</keyword>
<keyword evidence="4" id="KW-1003">Cell membrane</keyword>
<dbReference type="InterPro" id="IPR006182">
    <property type="entry name" value="FliF_N_dom"/>
</dbReference>
<gene>
    <name evidence="13" type="ORF">ASZ90_019021</name>
</gene>
<dbReference type="NCBIfam" id="TIGR00206">
    <property type="entry name" value="fliF"/>
    <property type="match status" value="1"/>
</dbReference>
<evidence type="ECO:0000259" key="11">
    <source>
        <dbReference type="Pfam" id="PF01514"/>
    </source>
</evidence>
<dbReference type="InterPro" id="IPR000067">
    <property type="entry name" value="FlgMring_FliF"/>
</dbReference>
<dbReference type="EMBL" id="LNQE01001877">
    <property type="protein sequence ID" value="KUG03588.1"/>
    <property type="molecule type" value="Genomic_DNA"/>
</dbReference>
<keyword evidence="13" id="KW-0282">Flagellum</keyword>
<dbReference type="PRINTS" id="PR01009">
    <property type="entry name" value="FLGMRINGFLIF"/>
</dbReference>
<feature type="transmembrane region" description="Helical" evidence="10">
    <location>
        <begin position="449"/>
        <end position="469"/>
    </location>
</feature>
<dbReference type="Pfam" id="PF08345">
    <property type="entry name" value="YscJ_FliF_C"/>
    <property type="match status" value="1"/>
</dbReference>
<feature type="domain" description="Flagellar M-ring C-terminal" evidence="12">
    <location>
        <begin position="259"/>
        <end position="412"/>
    </location>
</feature>
<keyword evidence="5 10" id="KW-0812">Transmembrane</keyword>
<dbReference type="InterPro" id="IPR043427">
    <property type="entry name" value="YscJ/FliF"/>
</dbReference>
<evidence type="ECO:0000313" key="13">
    <source>
        <dbReference type="EMBL" id="KUG03588.1"/>
    </source>
</evidence>
<accession>A0A0W8E4M9</accession>
<feature type="region of interest" description="Disordered" evidence="9">
    <location>
        <begin position="302"/>
        <end position="345"/>
    </location>
</feature>
<evidence type="ECO:0000256" key="1">
    <source>
        <dbReference type="ARBA" id="ARBA00004117"/>
    </source>
</evidence>
<proteinExistence type="inferred from homology"/>
<feature type="domain" description="Flagellar M-ring N-terminal" evidence="11">
    <location>
        <begin position="50"/>
        <end position="222"/>
    </location>
</feature>
<evidence type="ECO:0000256" key="5">
    <source>
        <dbReference type="ARBA" id="ARBA00022692"/>
    </source>
</evidence>
<dbReference type="AlphaFoldDB" id="A0A0W8E4M9"/>
<evidence type="ECO:0000256" key="10">
    <source>
        <dbReference type="SAM" id="Phobius"/>
    </source>
</evidence>
<keyword evidence="13" id="KW-0969">Cilium</keyword>